<dbReference type="NCBIfam" id="TIGR01563">
    <property type="entry name" value="gp16_SPP1"/>
    <property type="match status" value="1"/>
</dbReference>
<reference evidence="1 2" key="1">
    <citation type="journal article" date="2013" name="Genome Announc.">
        <title>Genome Sequence of the Extreme Obligate Alkaliphile Bacillus marmarensis Strain DSM 21297.</title>
        <authorList>
            <person name="Wernick D.G."/>
            <person name="Choi K.Y."/>
            <person name="Tat C.A."/>
            <person name="Lafontaine Rivera J.G."/>
            <person name="Liao J.C."/>
        </authorList>
    </citation>
    <scope>NUCLEOTIDE SEQUENCE [LARGE SCALE GENOMIC DNA]</scope>
    <source>
        <strain evidence="1 2">DSM 21297</strain>
    </source>
</reference>
<dbReference type="Gene3D" id="2.40.10.270">
    <property type="entry name" value="Bacteriophage SPP1 head-tail adaptor protein"/>
    <property type="match status" value="1"/>
</dbReference>
<dbReference type="InterPro" id="IPR038666">
    <property type="entry name" value="SSP1_head-tail_sf"/>
</dbReference>
<evidence type="ECO:0000313" key="2">
    <source>
        <dbReference type="Proteomes" id="UP000017170"/>
    </source>
</evidence>
<gene>
    <name evidence="1" type="ORF">A33I_07840</name>
</gene>
<comment type="caution">
    <text evidence="1">The sequence shown here is derived from an EMBL/GenBank/DDBJ whole genome shotgun (WGS) entry which is preliminary data.</text>
</comment>
<proteinExistence type="predicted"/>
<organism evidence="1 2">
    <name type="scientific">Alkalihalophilus marmarensis DSM 21297</name>
    <dbReference type="NCBI Taxonomy" id="1188261"/>
    <lineage>
        <taxon>Bacteria</taxon>
        <taxon>Bacillati</taxon>
        <taxon>Bacillota</taxon>
        <taxon>Bacilli</taxon>
        <taxon>Bacillales</taxon>
        <taxon>Bacillaceae</taxon>
        <taxon>Alkalihalophilus</taxon>
    </lineage>
</organism>
<name>U6SR52_9BACI</name>
<evidence type="ECO:0000313" key="1">
    <source>
        <dbReference type="EMBL" id="ERN54103.1"/>
    </source>
</evidence>
<dbReference type="EMBL" id="ATAE01000008">
    <property type="protein sequence ID" value="ERN54103.1"/>
    <property type="molecule type" value="Genomic_DNA"/>
</dbReference>
<accession>U6SR52</accession>
<dbReference type="InterPro" id="IPR008767">
    <property type="entry name" value="Phage_SPP1_head-tail_adaptor"/>
</dbReference>
<dbReference type="Proteomes" id="UP000017170">
    <property type="component" value="Unassembled WGS sequence"/>
</dbReference>
<protein>
    <submittedName>
        <fullName evidence="1">Head-tail adaptor protein</fullName>
    </submittedName>
</protein>
<dbReference type="AlphaFoldDB" id="U6SR52"/>
<sequence>MQLNSGNYNKRVQILKFDADARDSSGFPLPEDQRFIEWRKAWANVETVSGRDYYQAASIQAENEVHFKVRYNQFTKQINKQMRLKLHSKMYEIKTILHDNESKKTITIVARERV</sequence>
<dbReference type="Pfam" id="PF05521">
    <property type="entry name" value="Phage_HCP"/>
    <property type="match status" value="1"/>
</dbReference>
<keyword evidence="2" id="KW-1185">Reference proteome</keyword>